<keyword evidence="1" id="KW-0812">Transmembrane</keyword>
<keyword evidence="3" id="KW-1185">Reference proteome</keyword>
<keyword evidence="1" id="KW-0472">Membrane</keyword>
<accession>A0A2A6RF69</accession>
<sequence>MRSLPRPLARAIGIVLLATAALGLLLSAVGLLATFSLTRQAEMRLLGALEALDEALQVTSEGLDVAHVALVDTNETLTSLSQTFVSVSRTITETRPIIGTLASVSSQDLPQTINATRQTLATAQETAQVVDGVLGALNIFGLRYSPEQTLSSAIGNVSSSLATLPVALNEVATGLQQANRNLAIVADDLNTVTSGLDSIALSVNETTNVITRYQAVVDELQGEVVALQADVPGWFTAVRLVMSMLLLWLALAQLVLITRGWELLSEG</sequence>
<comment type="caution">
    <text evidence="2">The sequence shown here is derived from an EMBL/GenBank/DDBJ whole genome shotgun (WGS) entry which is preliminary data.</text>
</comment>
<evidence type="ECO:0000256" key="1">
    <source>
        <dbReference type="SAM" id="Phobius"/>
    </source>
</evidence>
<dbReference type="AlphaFoldDB" id="A0A2A6RF69"/>
<dbReference type="RefSeq" id="WP_097645560.1">
    <property type="nucleotide sequence ID" value="NZ_NQWI01000126.1"/>
</dbReference>
<organism evidence="2 3">
    <name type="scientific">Candidatus Viridilinea mediisalina</name>
    <dbReference type="NCBI Taxonomy" id="2024553"/>
    <lineage>
        <taxon>Bacteria</taxon>
        <taxon>Bacillati</taxon>
        <taxon>Chloroflexota</taxon>
        <taxon>Chloroflexia</taxon>
        <taxon>Chloroflexales</taxon>
        <taxon>Chloroflexineae</taxon>
        <taxon>Oscillochloridaceae</taxon>
        <taxon>Candidatus Viridilinea</taxon>
    </lineage>
</organism>
<evidence type="ECO:0000313" key="2">
    <source>
        <dbReference type="EMBL" id="PDW01581.1"/>
    </source>
</evidence>
<protein>
    <submittedName>
        <fullName evidence="2">Uncharacterized protein</fullName>
    </submittedName>
</protein>
<dbReference type="Proteomes" id="UP000220527">
    <property type="component" value="Unassembled WGS sequence"/>
</dbReference>
<feature type="transmembrane region" description="Helical" evidence="1">
    <location>
        <begin position="12"/>
        <end position="35"/>
    </location>
</feature>
<name>A0A2A6RF69_9CHLR</name>
<reference evidence="3" key="1">
    <citation type="submission" date="2017-08" db="EMBL/GenBank/DDBJ databases">
        <authorList>
            <person name="Grouzdev D.S."/>
            <person name="Gaisin V.A."/>
            <person name="Rysina M.S."/>
            <person name="Gorlenko V.M."/>
        </authorList>
    </citation>
    <scope>NUCLEOTIDE SEQUENCE [LARGE SCALE GENOMIC DNA]</scope>
    <source>
        <strain evidence="3">Kir15-3F</strain>
    </source>
</reference>
<dbReference type="EMBL" id="NQWI01000126">
    <property type="protein sequence ID" value="PDW01581.1"/>
    <property type="molecule type" value="Genomic_DNA"/>
</dbReference>
<evidence type="ECO:0000313" key="3">
    <source>
        <dbReference type="Proteomes" id="UP000220527"/>
    </source>
</evidence>
<gene>
    <name evidence="2" type="ORF">CJ255_18425</name>
</gene>
<proteinExistence type="predicted"/>
<keyword evidence="1" id="KW-1133">Transmembrane helix</keyword>